<dbReference type="GeneID" id="23681317"/>
<dbReference type="EMBL" id="KP162168">
    <property type="protein sequence ID" value="AJD83157.1"/>
    <property type="molecule type" value="Genomic_DNA"/>
</dbReference>
<dbReference type="RefSeq" id="YP_009126423.1">
    <property type="nucleotide sequence ID" value="NC_026608.1"/>
</dbReference>
<keyword evidence="2" id="KW-0812">Transmembrane</keyword>
<evidence type="ECO:0000256" key="2">
    <source>
        <dbReference type="SAM" id="Phobius"/>
    </source>
</evidence>
<evidence type="ECO:0000313" key="3">
    <source>
        <dbReference type="EMBL" id="AJD83157.1"/>
    </source>
</evidence>
<accession>A0A0B5A0D7</accession>
<reference evidence="3 4" key="2">
    <citation type="journal article" date="2015" name="Stand. Genomic Sci.">
        <title>Complete genome sequence of Paracoccus marcusii phage vB_PmaS-R3 isolated from the South China Sea.</title>
        <authorList>
            <person name="Xu Y."/>
            <person name="Zhang R."/>
            <person name="Jiao N."/>
        </authorList>
    </citation>
    <scope>NUCLEOTIDE SEQUENCE [LARGE SCALE GENOMIC DNA]</scope>
</reference>
<organism evidence="3 4">
    <name type="scientific">Paracoccus phage vB_PmaS-R3</name>
    <dbReference type="NCBI Taxonomy" id="2494563"/>
    <lineage>
        <taxon>Viruses</taxon>
        <taxon>Duplodnaviria</taxon>
        <taxon>Heunggongvirae</taxon>
        <taxon>Uroviricota</taxon>
        <taxon>Caudoviricetes</taxon>
        <taxon>Zhuquevirus</taxon>
        <taxon>Zhuquevirus R3</taxon>
    </lineage>
</organism>
<reference evidence="4" key="1">
    <citation type="submission" date="2014-11" db="EMBL/GenBank/DDBJ databases">
        <title>Complete genome sequence of Paracoccus marcusii phage vB_PmaS_IMEP1 isolated from the South China Sea.</title>
        <authorList>
            <person name="Xu Y."/>
            <person name="Zhang R."/>
            <person name="Jiao N."/>
        </authorList>
    </citation>
    <scope>NUCLEOTIDE SEQUENCE [LARGE SCALE GENOMIC DNA]</scope>
</reference>
<feature type="transmembrane region" description="Helical" evidence="2">
    <location>
        <begin position="6"/>
        <end position="26"/>
    </location>
</feature>
<sequence>MAIELEWGVIFGFAGVIITVVGGVIARDRQLTNMIHRNHEETAQERSLGDEKLHDRINRVRDEMSSGYVRRVDLDGHLQRLERQLGEMRQDMKEERRETNQRLDAVLAAIKGGSSGD</sequence>
<dbReference type="Proteomes" id="UP000031732">
    <property type="component" value="Genome"/>
</dbReference>
<keyword evidence="4" id="KW-1185">Reference proteome</keyword>
<protein>
    <submittedName>
        <fullName evidence="3">Uncharacterized protein</fullName>
    </submittedName>
</protein>
<keyword evidence="2" id="KW-1133">Transmembrane helix</keyword>
<feature type="coiled-coil region" evidence="1">
    <location>
        <begin position="71"/>
        <end position="109"/>
    </location>
</feature>
<evidence type="ECO:0000313" key="4">
    <source>
        <dbReference type="Proteomes" id="UP000031732"/>
    </source>
</evidence>
<keyword evidence="1" id="KW-0175">Coiled coil</keyword>
<evidence type="ECO:0000256" key="1">
    <source>
        <dbReference type="SAM" id="Coils"/>
    </source>
</evidence>
<proteinExistence type="predicted"/>
<keyword evidence="2" id="KW-0472">Membrane</keyword>
<dbReference type="KEGG" id="vg:23681317"/>
<name>A0A0B5A0D7_9CAUD</name>